<accession>A0AAQ4F533</accession>
<dbReference type="Proteomes" id="UP001321473">
    <property type="component" value="Unassembled WGS sequence"/>
</dbReference>
<protein>
    <submittedName>
        <fullName evidence="1">Uncharacterized protein</fullName>
    </submittedName>
</protein>
<gene>
    <name evidence="1" type="ORF">V5799_016707</name>
</gene>
<proteinExistence type="predicted"/>
<dbReference type="AlphaFoldDB" id="A0AAQ4F533"/>
<evidence type="ECO:0000313" key="1">
    <source>
        <dbReference type="EMBL" id="KAK8781953.1"/>
    </source>
</evidence>
<reference evidence="1 2" key="1">
    <citation type="journal article" date="2023" name="Arcadia Sci">
        <title>De novo assembly of a long-read Amblyomma americanum tick genome.</title>
        <authorList>
            <person name="Chou S."/>
            <person name="Poskanzer K.E."/>
            <person name="Rollins M."/>
            <person name="Thuy-Boun P.S."/>
        </authorList>
    </citation>
    <scope>NUCLEOTIDE SEQUENCE [LARGE SCALE GENOMIC DNA]</scope>
    <source>
        <strain evidence="1">F_SG_1</strain>
        <tissue evidence="1">Salivary glands</tissue>
    </source>
</reference>
<sequence>MRSERALFPIYIVPVKSEPKAARLPQYIGSTKGSTCGTRRSCGHFRQSLCHCYGRHHEDSGRLSGGLEGYSCFPTKSVKHSSQYEKQHRIYDDSEQRKRLILKHRGSVQRTITFARMYYMVIGCFS</sequence>
<dbReference type="EMBL" id="JARKHS020007162">
    <property type="protein sequence ID" value="KAK8781953.1"/>
    <property type="molecule type" value="Genomic_DNA"/>
</dbReference>
<name>A0AAQ4F533_AMBAM</name>
<keyword evidence="2" id="KW-1185">Reference proteome</keyword>
<comment type="caution">
    <text evidence="1">The sequence shown here is derived from an EMBL/GenBank/DDBJ whole genome shotgun (WGS) entry which is preliminary data.</text>
</comment>
<organism evidence="1 2">
    <name type="scientific">Amblyomma americanum</name>
    <name type="common">Lone star tick</name>
    <dbReference type="NCBI Taxonomy" id="6943"/>
    <lineage>
        <taxon>Eukaryota</taxon>
        <taxon>Metazoa</taxon>
        <taxon>Ecdysozoa</taxon>
        <taxon>Arthropoda</taxon>
        <taxon>Chelicerata</taxon>
        <taxon>Arachnida</taxon>
        <taxon>Acari</taxon>
        <taxon>Parasitiformes</taxon>
        <taxon>Ixodida</taxon>
        <taxon>Ixodoidea</taxon>
        <taxon>Ixodidae</taxon>
        <taxon>Amblyomminae</taxon>
        <taxon>Amblyomma</taxon>
    </lineage>
</organism>
<evidence type="ECO:0000313" key="2">
    <source>
        <dbReference type="Proteomes" id="UP001321473"/>
    </source>
</evidence>